<proteinExistence type="predicted"/>
<dbReference type="Proteomes" id="UP000540412">
    <property type="component" value="Unassembled WGS sequence"/>
</dbReference>
<feature type="compositionally biased region" description="Pro residues" evidence="1">
    <location>
        <begin position="19"/>
        <end position="29"/>
    </location>
</feature>
<protein>
    <submittedName>
        <fullName evidence="2">Transposase-like protein</fullName>
    </submittedName>
</protein>
<name>A0A7W9UJR7_9NOCA</name>
<organism evidence="2 3">
    <name type="scientific">Nocardia transvalensis</name>
    <dbReference type="NCBI Taxonomy" id="37333"/>
    <lineage>
        <taxon>Bacteria</taxon>
        <taxon>Bacillati</taxon>
        <taxon>Actinomycetota</taxon>
        <taxon>Actinomycetes</taxon>
        <taxon>Mycobacteriales</taxon>
        <taxon>Nocardiaceae</taxon>
        <taxon>Nocardia</taxon>
    </lineage>
</organism>
<dbReference type="RefSeq" id="WP_040748916.1">
    <property type="nucleotide sequence ID" value="NZ_JACHIT010000002.1"/>
</dbReference>
<gene>
    <name evidence="2" type="ORF">BJY24_004651</name>
</gene>
<evidence type="ECO:0000313" key="2">
    <source>
        <dbReference type="EMBL" id="MBB5915739.1"/>
    </source>
</evidence>
<accession>A0A7W9UJR7</accession>
<dbReference type="EMBL" id="JACHIT010000002">
    <property type="protein sequence ID" value="MBB5915739.1"/>
    <property type="molecule type" value="Genomic_DNA"/>
</dbReference>
<dbReference type="AlphaFoldDB" id="A0A7W9UJR7"/>
<sequence>MTTDIASIAPRSDLADAPSPVPAPTPPILPERATALSAAERAELYSLRLENDALRQANRRLKLASQYFAAKSRKRL</sequence>
<reference evidence="2 3" key="1">
    <citation type="submission" date="2020-08" db="EMBL/GenBank/DDBJ databases">
        <title>Sequencing the genomes of 1000 actinobacteria strains.</title>
        <authorList>
            <person name="Klenk H.-P."/>
        </authorList>
    </citation>
    <scope>NUCLEOTIDE SEQUENCE [LARGE SCALE GENOMIC DNA]</scope>
    <source>
        <strain evidence="2 3">DSM 43582</strain>
    </source>
</reference>
<evidence type="ECO:0000256" key="1">
    <source>
        <dbReference type="SAM" id="MobiDB-lite"/>
    </source>
</evidence>
<comment type="caution">
    <text evidence="2">The sequence shown here is derived from an EMBL/GenBank/DDBJ whole genome shotgun (WGS) entry which is preliminary data.</text>
</comment>
<keyword evidence="3" id="KW-1185">Reference proteome</keyword>
<feature type="region of interest" description="Disordered" evidence="1">
    <location>
        <begin position="1"/>
        <end position="29"/>
    </location>
</feature>
<evidence type="ECO:0000313" key="3">
    <source>
        <dbReference type="Proteomes" id="UP000540412"/>
    </source>
</evidence>